<dbReference type="GO" id="GO:0005759">
    <property type="term" value="C:mitochondrial matrix"/>
    <property type="evidence" value="ECO:0007669"/>
    <property type="project" value="UniProtKB-SubCell"/>
</dbReference>
<dbReference type="SUPFAM" id="SSF52518">
    <property type="entry name" value="Thiamin diphosphate-binding fold (THDP-binding)"/>
    <property type="match status" value="1"/>
</dbReference>
<evidence type="ECO:0000256" key="1">
    <source>
        <dbReference type="ARBA" id="ARBA00001964"/>
    </source>
</evidence>
<evidence type="ECO:0000259" key="10">
    <source>
        <dbReference type="Pfam" id="PF00676"/>
    </source>
</evidence>
<dbReference type="Gene3D" id="3.40.50.970">
    <property type="match status" value="1"/>
</dbReference>
<keyword evidence="8" id="KW-0496">Mitochondrion</keyword>
<dbReference type="PANTHER" id="PTHR43380">
    <property type="entry name" value="2-OXOISOVALERATE DEHYDROGENASE SUBUNIT ALPHA, MITOCHONDRIAL"/>
    <property type="match status" value="1"/>
</dbReference>
<gene>
    <name evidence="11" type="ORF">FB192DRAFT_1380901</name>
</gene>
<proteinExistence type="inferred from homology"/>
<comment type="function">
    <text evidence="9">The branched-chain alpha-keto dehydrogenase complex catalyzes the overall conversion of alpha-keto acids to acyl-CoA and CO(2). It contains multiple copies of three enzymatic components: branched-chain alpha-keto acid decarboxylase (E1), lipoamide acyltransferase (E2) and lipoamide dehydrogenase (E3).</text>
</comment>
<reference evidence="11 12" key="1">
    <citation type="submission" date="2019-09" db="EMBL/GenBank/DDBJ databases">
        <authorList>
            <consortium name="DOE Joint Genome Institute"/>
            <person name="Mondo S.J."/>
            <person name="Navarro-Mendoza M.I."/>
            <person name="Perez-Arques C."/>
            <person name="Panchal S."/>
            <person name="Nicolas F.E."/>
            <person name="Ganguly P."/>
            <person name="Pangilinan J."/>
            <person name="Grigoriev I."/>
            <person name="Heitman J."/>
            <person name="Sanya K."/>
            <person name="Garre V."/>
        </authorList>
    </citation>
    <scope>NUCLEOTIDE SEQUENCE [LARGE SCALE GENOMIC DNA]</scope>
    <source>
        <strain evidence="11 12">MU402</strain>
    </source>
</reference>
<evidence type="ECO:0000313" key="12">
    <source>
        <dbReference type="Proteomes" id="UP000469890"/>
    </source>
</evidence>
<dbReference type="GO" id="GO:0046872">
    <property type="term" value="F:metal ion binding"/>
    <property type="evidence" value="ECO:0007669"/>
    <property type="project" value="UniProtKB-KW"/>
</dbReference>
<name>A0A8H4F1D4_MUCCL</name>
<keyword evidence="4" id="KW-0479">Metal-binding</keyword>
<comment type="subcellular location">
    <subcellularLocation>
        <location evidence="2">Mitochondrion matrix</location>
    </subcellularLocation>
</comment>
<comment type="catalytic activity">
    <reaction evidence="9">
        <text>N(6)-[(R)-lipoyl]-L-lysyl-[protein] + 3-methyl-2-oxobutanoate + H(+) = N(6)-[(R)-S(8)-2-methylpropanoyldihydrolipoyl]-L-lysyl-[protein] + CO2</text>
        <dbReference type="Rhea" id="RHEA:13457"/>
        <dbReference type="Rhea" id="RHEA-COMP:10474"/>
        <dbReference type="Rhea" id="RHEA-COMP:10497"/>
        <dbReference type="ChEBI" id="CHEBI:11851"/>
        <dbReference type="ChEBI" id="CHEBI:15378"/>
        <dbReference type="ChEBI" id="CHEBI:16526"/>
        <dbReference type="ChEBI" id="CHEBI:83099"/>
        <dbReference type="ChEBI" id="CHEBI:83142"/>
        <dbReference type="EC" id="1.2.4.4"/>
    </reaction>
</comment>
<evidence type="ECO:0000256" key="5">
    <source>
        <dbReference type="ARBA" id="ARBA00022946"/>
    </source>
</evidence>
<dbReference type="InterPro" id="IPR001017">
    <property type="entry name" value="DH_E1"/>
</dbReference>
<evidence type="ECO:0000256" key="6">
    <source>
        <dbReference type="ARBA" id="ARBA00022958"/>
    </source>
</evidence>
<evidence type="ECO:0000256" key="3">
    <source>
        <dbReference type="ARBA" id="ARBA00008646"/>
    </source>
</evidence>
<dbReference type="FunFam" id="3.40.50.970:FF:000015">
    <property type="entry name" value="2-oxoisovalerate dehydrogenase subunit alpha"/>
    <property type="match status" value="1"/>
</dbReference>
<comment type="caution">
    <text evidence="11">The sequence shown here is derived from an EMBL/GenBank/DDBJ whole genome shotgun (WGS) entry which is preliminary data.</text>
</comment>
<organism evidence="11 12">
    <name type="scientific">Mucor circinelloides f. lusitanicus</name>
    <name type="common">Mucor racemosus var. lusitanicus</name>
    <dbReference type="NCBI Taxonomy" id="29924"/>
    <lineage>
        <taxon>Eukaryota</taxon>
        <taxon>Fungi</taxon>
        <taxon>Fungi incertae sedis</taxon>
        <taxon>Mucoromycota</taxon>
        <taxon>Mucoromycotina</taxon>
        <taxon>Mucoromycetes</taxon>
        <taxon>Mucorales</taxon>
        <taxon>Mucorineae</taxon>
        <taxon>Mucoraceae</taxon>
        <taxon>Mucor</taxon>
    </lineage>
</organism>
<dbReference type="InterPro" id="IPR029061">
    <property type="entry name" value="THDP-binding"/>
</dbReference>
<evidence type="ECO:0000256" key="7">
    <source>
        <dbReference type="ARBA" id="ARBA00023002"/>
    </source>
</evidence>
<accession>A0A8H4F1D4</accession>
<evidence type="ECO:0000256" key="4">
    <source>
        <dbReference type="ARBA" id="ARBA00022723"/>
    </source>
</evidence>
<feature type="domain" description="Dehydrogenase E1 component" evidence="10">
    <location>
        <begin position="123"/>
        <end position="420"/>
    </location>
</feature>
<evidence type="ECO:0000256" key="9">
    <source>
        <dbReference type="RuleBase" id="RU365014"/>
    </source>
</evidence>
<evidence type="ECO:0000256" key="8">
    <source>
        <dbReference type="ARBA" id="ARBA00023128"/>
    </source>
</evidence>
<dbReference type="AlphaFoldDB" id="A0A8H4F1D4"/>
<dbReference type="EC" id="1.2.4.4" evidence="9"/>
<comment type="cofactor">
    <cofactor evidence="1 9">
        <name>thiamine diphosphate</name>
        <dbReference type="ChEBI" id="CHEBI:58937"/>
    </cofactor>
</comment>
<dbReference type="Pfam" id="PF00676">
    <property type="entry name" value="E1_dh"/>
    <property type="match status" value="1"/>
</dbReference>
<comment type="similarity">
    <text evidence="3 9">Belongs to the BCKDHA family.</text>
</comment>
<keyword evidence="6" id="KW-0630">Potassium</keyword>
<dbReference type="GO" id="GO:0009083">
    <property type="term" value="P:branched-chain amino acid catabolic process"/>
    <property type="evidence" value="ECO:0007669"/>
    <property type="project" value="TreeGrafter"/>
</dbReference>
<dbReference type="GO" id="GO:0003863">
    <property type="term" value="F:branched-chain 2-oxo acid dehydrogenase activity"/>
    <property type="evidence" value="ECO:0007669"/>
    <property type="project" value="UniProtKB-EC"/>
</dbReference>
<dbReference type="PANTHER" id="PTHR43380:SF1">
    <property type="entry name" value="2-OXOISOVALERATE DEHYDROGENASE SUBUNIT ALPHA, MITOCHONDRIAL"/>
    <property type="match status" value="1"/>
</dbReference>
<keyword evidence="5" id="KW-0809">Transit peptide</keyword>
<protein>
    <recommendedName>
        <fullName evidence="9">2-oxoisovalerate dehydrogenase subunit alpha</fullName>
        <ecNumber evidence="9">1.2.4.4</ecNumber>
    </recommendedName>
    <alternativeName>
        <fullName evidence="9">Branched-chain alpha-keto acid dehydrogenase E1 component alpha chain</fullName>
    </alternativeName>
</protein>
<keyword evidence="9" id="KW-0786">Thiamine pyrophosphate</keyword>
<evidence type="ECO:0000256" key="2">
    <source>
        <dbReference type="ARBA" id="ARBA00004305"/>
    </source>
</evidence>
<sequence length="461" mass="52142">MLRARFLLRNPVVQQQKRLFAVSSKVRLHEHPVCALSEKSMKTQLSNLAASTSVVEPKPDGPVITSSSNAKTWSASDNFTNTMQFIQKQPTLEAYRVMDHTGTVLNADHDPNLPKEEVLKCYKDMLLLHTMDGILYDAQRQGRISFYMTHYGEEAMIGSAAALSPEDIVFGQYREAFMLVYRGFTLDEFVNQCFSNELDYGKGRQMPIHYGSKKLNFQTISSPLGTQIPQASGAAYALKMSGANACSLCFFGEGAASEGDFHAGLNMAATLKSPVIFFCRNNGFAISTPSTEQYKGDGIASRGIGYGIDTIRVDGNDIWAIYNATKAAREMAIKEQKPVLIEAMTYRIGHHSTSDDSTKYRDRKEVEERAQFDNPVTRLRRYLENKNWWSQEEEDAYRKKVRKDIMTSFTAAEKRKKPAVKHLFTDVYDELPPNLVKQQQELNELIKKYPEYYDTSDYASS</sequence>
<evidence type="ECO:0000313" key="11">
    <source>
        <dbReference type="EMBL" id="KAF1800478.1"/>
    </source>
</evidence>
<dbReference type="Proteomes" id="UP000469890">
    <property type="component" value="Unassembled WGS sequence"/>
</dbReference>
<dbReference type="InterPro" id="IPR050771">
    <property type="entry name" value="Alpha-ketoacid_DH_E1_comp"/>
</dbReference>
<dbReference type="EMBL" id="JAAECE010000005">
    <property type="protein sequence ID" value="KAF1800478.1"/>
    <property type="molecule type" value="Genomic_DNA"/>
</dbReference>
<keyword evidence="7 9" id="KW-0560">Oxidoreductase</keyword>
<dbReference type="CDD" id="cd02000">
    <property type="entry name" value="TPP_E1_PDC_ADC_BCADC"/>
    <property type="match status" value="1"/>
</dbReference>